<name>A0A378TIE2_9MYCO</name>
<sequence>MTGRLTLALLVGIPAMMAYPWRSTFDWWLLGIAAALVVIVFARWRGAFVTTLLRRRIALLRSSEAPRHQVEHAETDARTTAVLRVHSDPGQELPLDILAGYLDRYGVRCDAVRVTRRDTAAGRATWVSLTLSAAVNMAALQARSPDLPLRETAEVTLRRLADHLRELGYPVATTDVDVPELVGPEARERWRAVSDGARGFLTCYAVPTDGGLDQTLDELRATVETEVWTAVELTGAPSQPDVTAVCAVRSEQAPATAPLPNLRPLRGRQRSILAALHPESSRLLTVRT</sequence>
<evidence type="ECO:0000256" key="1">
    <source>
        <dbReference type="ARBA" id="ARBA00004236"/>
    </source>
</evidence>
<comment type="subcellular location">
    <subcellularLocation>
        <location evidence="1">Cell membrane</location>
    </subcellularLocation>
</comment>
<protein>
    <submittedName>
        <fullName evidence="9">Type VII secretion protein EccE</fullName>
    </submittedName>
</protein>
<feature type="transmembrane region" description="Helical" evidence="7">
    <location>
        <begin position="27"/>
        <end position="46"/>
    </location>
</feature>
<proteinExistence type="inferred from homology"/>
<accession>A0A378TIE2</accession>
<dbReference type="AlphaFoldDB" id="A0A378TIE2"/>
<keyword evidence="3" id="KW-1003">Cell membrane</keyword>
<organism evidence="9 10">
    <name type="scientific">Mycolicibacterium tokaiense</name>
    <dbReference type="NCBI Taxonomy" id="39695"/>
    <lineage>
        <taxon>Bacteria</taxon>
        <taxon>Bacillati</taxon>
        <taxon>Actinomycetota</taxon>
        <taxon>Actinomycetes</taxon>
        <taxon>Mycobacteriales</taxon>
        <taxon>Mycobacteriaceae</taxon>
        <taxon>Mycolicibacterium</taxon>
    </lineage>
</organism>
<dbReference type="InterPro" id="IPR050051">
    <property type="entry name" value="EccE_dom"/>
</dbReference>
<keyword evidence="5 7" id="KW-1133">Transmembrane helix</keyword>
<evidence type="ECO:0000256" key="3">
    <source>
        <dbReference type="ARBA" id="ARBA00022475"/>
    </source>
</evidence>
<evidence type="ECO:0000256" key="7">
    <source>
        <dbReference type="SAM" id="Phobius"/>
    </source>
</evidence>
<dbReference type="InterPro" id="IPR021368">
    <property type="entry name" value="T7SS_EccE"/>
</dbReference>
<evidence type="ECO:0000256" key="6">
    <source>
        <dbReference type="ARBA" id="ARBA00023136"/>
    </source>
</evidence>
<evidence type="ECO:0000259" key="8">
    <source>
        <dbReference type="Pfam" id="PF11203"/>
    </source>
</evidence>
<gene>
    <name evidence="9" type="ORF">NCTC10821_03853</name>
</gene>
<dbReference type="EMBL" id="UGQT01000001">
    <property type="protein sequence ID" value="STZ60314.1"/>
    <property type="molecule type" value="Genomic_DNA"/>
</dbReference>
<dbReference type="GO" id="GO:0005886">
    <property type="term" value="C:plasma membrane"/>
    <property type="evidence" value="ECO:0007669"/>
    <property type="project" value="UniProtKB-SubCell"/>
</dbReference>
<keyword evidence="6 7" id="KW-0472">Membrane</keyword>
<comment type="similarity">
    <text evidence="2">Belongs to the EccE family.</text>
</comment>
<keyword evidence="10" id="KW-1185">Reference proteome</keyword>
<dbReference type="RefSeq" id="WP_115279522.1">
    <property type="nucleotide sequence ID" value="NZ_AP022600.1"/>
</dbReference>
<dbReference type="Proteomes" id="UP000254978">
    <property type="component" value="Unassembled WGS sequence"/>
</dbReference>
<evidence type="ECO:0000256" key="2">
    <source>
        <dbReference type="ARBA" id="ARBA00007759"/>
    </source>
</evidence>
<evidence type="ECO:0000256" key="5">
    <source>
        <dbReference type="ARBA" id="ARBA00022989"/>
    </source>
</evidence>
<keyword evidence="4 7" id="KW-0812">Transmembrane</keyword>
<evidence type="ECO:0000256" key="4">
    <source>
        <dbReference type="ARBA" id="ARBA00022692"/>
    </source>
</evidence>
<evidence type="ECO:0000313" key="9">
    <source>
        <dbReference type="EMBL" id="STZ60314.1"/>
    </source>
</evidence>
<evidence type="ECO:0000313" key="10">
    <source>
        <dbReference type="Proteomes" id="UP000254978"/>
    </source>
</evidence>
<dbReference type="Pfam" id="PF11203">
    <property type="entry name" value="EccE"/>
    <property type="match status" value="1"/>
</dbReference>
<reference evidence="9 10" key="1">
    <citation type="submission" date="2018-06" db="EMBL/GenBank/DDBJ databases">
        <authorList>
            <consortium name="Pathogen Informatics"/>
            <person name="Doyle S."/>
        </authorList>
    </citation>
    <scope>NUCLEOTIDE SEQUENCE [LARGE SCALE GENOMIC DNA]</scope>
    <source>
        <strain evidence="9 10">NCTC10821</strain>
    </source>
</reference>
<dbReference type="OrthoDB" id="4760969at2"/>
<feature type="domain" description="Type VII secretion system protein EccE" evidence="8">
    <location>
        <begin position="120"/>
        <end position="206"/>
    </location>
</feature>
<dbReference type="NCBIfam" id="TIGR03923">
    <property type="entry name" value="T7SS_EccE"/>
    <property type="match status" value="1"/>
</dbReference>